<evidence type="ECO:0000313" key="3">
    <source>
        <dbReference type="Proteomes" id="UP000799537"/>
    </source>
</evidence>
<name>A0A6A6D4F7_ZASCE</name>
<dbReference type="AlphaFoldDB" id="A0A6A6D4F7"/>
<dbReference type="EMBL" id="ML993581">
    <property type="protein sequence ID" value="KAF2172536.1"/>
    <property type="molecule type" value="Genomic_DNA"/>
</dbReference>
<dbReference type="Proteomes" id="UP000799537">
    <property type="component" value="Unassembled WGS sequence"/>
</dbReference>
<feature type="compositionally biased region" description="Polar residues" evidence="1">
    <location>
        <begin position="1"/>
        <end position="12"/>
    </location>
</feature>
<feature type="region of interest" description="Disordered" evidence="1">
    <location>
        <begin position="1"/>
        <end position="172"/>
    </location>
</feature>
<accession>A0A6A6D4F7</accession>
<protein>
    <submittedName>
        <fullName evidence="2">Uncharacterized protein</fullName>
    </submittedName>
</protein>
<dbReference type="OrthoDB" id="3438962at2759"/>
<feature type="compositionally biased region" description="Gly residues" evidence="1">
    <location>
        <begin position="147"/>
        <end position="156"/>
    </location>
</feature>
<feature type="compositionally biased region" description="Basic and acidic residues" evidence="1">
    <location>
        <begin position="23"/>
        <end position="45"/>
    </location>
</feature>
<feature type="compositionally biased region" description="Polar residues" evidence="1">
    <location>
        <begin position="49"/>
        <end position="63"/>
    </location>
</feature>
<dbReference type="RefSeq" id="XP_033673425.1">
    <property type="nucleotide sequence ID" value="XM_033811482.1"/>
</dbReference>
<proteinExistence type="predicted"/>
<evidence type="ECO:0000313" key="2">
    <source>
        <dbReference type="EMBL" id="KAF2172536.1"/>
    </source>
</evidence>
<feature type="compositionally biased region" description="Gly residues" evidence="1">
    <location>
        <begin position="163"/>
        <end position="172"/>
    </location>
</feature>
<reference evidence="2" key="1">
    <citation type="journal article" date="2020" name="Stud. Mycol.">
        <title>101 Dothideomycetes genomes: a test case for predicting lifestyles and emergence of pathogens.</title>
        <authorList>
            <person name="Haridas S."/>
            <person name="Albert R."/>
            <person name="Binder M."/>
            <person name="Bloem J."/>
            <person name="Labutti K."/>
            <person name="Salamov A."/>
            <person name="Andreopoulos B."/>
            <person name="Baker S."/>
            <person name="Barry K."/>
            <person name="Bills G."/>
            <person name="Bluhm B."/>
            <person name="Cannon C."/>
            <person name="Castanera R."/>
            <person name="Culley D."/>
            <person name="Daum C."/>
            <person name="Ezra D."/>
            <person name="Gonzalez J."/>
            <person name="Henrissat B."/>
            <person name="Kuo A."/>
            <person name="Liang C."/>
            <person name="Lipzen A."/>
            <person name="Lutzoni F."/>
            <person name="Magnuson J."/>
            <person name="Mondo S."/>
            <person name="Nolan M."/>
            <person name="Ohm R."/>
            <person name="Pangilinan J."/>
            <person name="Park H.-J."/>
            <person name="Ramirez L."/>
            <person name="Alfaro M."/>
            <person name="Sun H."/>
            <person name="Tritt A."/>
            <person name="Yoshinaga Y."/>
            <person name="Zwiers L.-H."/>
            <person name="Turgeon B."/>
            <person name="Goodwin S."/>
            <person name="Spatafora J."/>
            <person name="Crous P."/>
            <person name="Grigoriev I."/>
        </authorList>
    </citation>
    <scope>NUCLEOTIDE SEQUENCE</scope>
    <source>
        <strain evidence="2">ATCC 36951</strain>
    </source>
</reference>
<dbReference type="GeneID" id="54564754"/>
<gene>
    <name evidence="2" type="ORF">M409DRAFT_50219</name>
</gene>
<keyword evidence="3" id="KW-1185">Reference proteome</keyword>
<sequence>MSSSTGLSQPSLDQAYETAGNPTDKEPIEKSRAQLNAKTDDDNAVAHRTPTTQTPYSSATPTSMARGIHGAPPGEETQGHTQSSFDEQELDAEQMGAPGEGKVASAVDRHPGASGKEPGLETDLERKKAEQAGAREKVKEEKREGFDVGGVLGQRGGPAEAVGKGGVSEFGE</sequence>
<feature type="compositionally biased region" description="Basic and acidic residues" evidence="1">
    <location>
        <begin position="123"/>
        <end position="146"/>
    </location>
</feature>
<evidence type="ECO:0000256" key="1">
    <source>
        <dbReference type="SAM" id="MobiDB-lite"/>
    </source>
</evidence>
<organism evidence="2 3">
    <name type="scientific">Zasmidium cellare ATCC 36951</name>
    <dbReference type="NCBI Taxonomy" id="1080233"/>
    <lineage>
        <taxon>Eukaryota</taxon>
        <taxon>Fungi</taxon>
        <taxon>Dikarya</taxon>
        <taxon>Ascomycota</taxon>
        <taxon>Pezizomycotina</taxon>
        <taxon>Dothideomycetes</taxon>
        <taxon>Dothideomycetidae</taxon>
        <taxon>Mycosphaerellales</taxon>
        <taxon>Mycosphaerellaceae</taxon>
        <taxon>Zasmidium</taxon>
    </lineage>
</organism>